<feature type="compositionally biased region" description="Basic residues" evidence="1">
    <location>
        <begin position="81"/>
        <end position="91"/>
    </location>
</feature>
<proteinExistence type="predicted"/>
<feature type="region of interest" description="Disordered" evidence="1">
    <location>
        <begin position="14"/>
        <end position="129"/>
    </location>
</feature>
<protein>
    <submittedName>
        <fullName evidence="2">Uncharacterized protein</fullName>
    </submittedName>
</protein>
<reference evidence="2" key="1">
    <citation type="submission" date="2021-09" db="EMBL/GenBank/DDBJ databases">
        <authorList>
            <consortium name="Pathogen Informatics"/>
        </authorList>
    </citation>
    <scope>NUCLEOTIDE SEQUENCE</scope>
</reference>
<comment type="caution">
    <text evidence="2">The sequence shown here is derived from an EMBL/GenBank/DDBJ whole genome shotgun (WGS) entry which is preliminary data.</text>
</comment>
<evidence type="ECO:0000313" key="3">
    <source>
        <dbReference type="Proteomes" id="UP000746747"/>
    </source>
</evidence>
<gene>
    <name evidence="2" type="ORF">CJOHNSTONI_LOCUS9718</name>
</gene>
<keyword evidence="3" id="KW-1185">Reference proteome</keyword>
<sequence>MNSMPESLVALSSVKMISSPSSPSQTTAGSTTVETEEIMHRQETSRSRGNTQSRNLQSQQNGNNNDGMTTLVRGTVDDDRRRKRFRQRVNKKSLIASTASNSGKLDTNNELMQQEQKQQETTAVDGKMTKTPNDFKDAYWYYDPKTDGFYYDSKGSRGWRRRNPAHEKKQLQDRDGLSCLWPDPNLVSYGGSDPYGYHYNNISYFSPHIQYYDPETDGYYFEMPSVDGWKKRQSHSISNTVMPSLTGYSSNRMIVNSNALPAMSQPSFIDAMDVPRTSYGAALARGQLPPCTIRTNNAITSTSTNINGVLKDTFSSAELPFSTLTSNDGFGAASSVMLLDKTSTEWDKKESSQQNCNTQRPFSYAHIVASCNTTNVDDIENSPPPLQQIMDTHYKRPETLELHSFAEENDIGGATNEHDTKRSGLTNFNADKFIADLPFNSTDRVLRDLAALKTPCSVPVCNVDSPHTPSSITKAPCSPYGIPNQEINSYSAICDMELVLSQILSCADKKEWVPERTSPGTSKLNFWRNSGLVAGVAGVSCDNV</sequence>
<organism evidence="2 3">
    <name type="scientific">Cercopithifilaria johnstoni</name>
    <dbReference type="NCBI Taxonomy" id="2874296"/>
    <lineage>
        <taxon>Eukaryota</taxon>
        <taxon>Metazoa</taxon>
        <taxon>Ecdysozoa</taxon>
        <taxon>Nematoda</taxon>
        <taxon>Chromadorea</taxon>
        <taxon>Rhabditida</taxon>
        <taxon>Spirurina</taxon>
        <taxon>Spiruromorpha</taxon>
        <taxon>Filarioidea</taxon>
        <taxon>Onchocercidae</taxon>
        <taxon>Cercopithifilaria</taxon>
    </lineage>
</organism>
<dbReference type="EMBL" id="CAKAEH010001906">
    <property type="protein sequence ID" value="CAG9540181.1"/>
    <property type="molecule type" value="Genomic_DNA"/>
</dbReference>
<dbReference type="OrthoDB" id="5855670at2759"/>
<evidence type="ECO:0000313" key="2">
    <source>
        <dbReference type="EMBL" id="CAG9540181.1"/>
    </source>
</evidence>
<feature type="compositionally biased region" description="Basic and acidic residues" evidence="1">
    <location>
        <begin position="37"/>
        <end position="46"/>
    </location>
</feature>
<feature type="compositionally biased region" description="Low complexity" evidence="1">
    <location>
        <begin position="14"/>
        <end position="32"/>
    </location>
</feature>
<dbReference type="AlphaFoldDB" id="A0A8J2MEE6"/>
<dbReference type="Proteomes" id="UP000746747">
    <property type="component" value="Unassembled WGS sequence"/>
</dbReference>
<feature type="compositionally biased region" description="Polar residues" evidence="1">
    <location>
        <begin position="47"/>
        <end position="68"/>
    </location>
</feature>
<feature type="compositionally biased region" description="Polar residues" evidence="1">
    <location>
        <begin position="95"/>
        <end position="122"/>
    </location>
</feature>
<accession>A0A8J2MEE6</accession>
<name>A0A8J2MEE6_9BILA</name>
<evidence type="ECO:0000256" key="1">
    <source>
        <dbReference type="SAM" id="MobiDB-lite"/>
    </source>
</evidence>